<dbReference type="Gene3D" id="1.10.287.30">
    <property type="entry name" value="E2 (early) protein, N terminal domain, subdomain 1"/>
    <property type="match status" value="1"/>
</dbReference>
<feature type="domain" description="Papillomavirus E2 N-terminal" evidence="14">
    <location>
        <begin position="1"/>
        <end position="199"/>
    </location>
</feature>
<accession>A0A385PR86</accession>
<dbReference type="GO" id="GO:0000166">
    <property type="term" value="F:nucleotide binding"/>
    <property type="evidence" value="ECO:0007669"/>
    <property type="project" value="UniProtKB-UniRule"/>
</dbReference>
<comment type="caution">
    <text evidence="12">Lacks conserved residue(s) required for the propagation of feature annotation.</text>
</comment>
<dbReference type="InterPro" id="IPR012677">
    <property type="entry name" value="Nucleotide-bd_a/b_plait_sf"/>
</dbReference>
<keyword evidence="4 12" id="KW-0244">Early protein</keyword>
<comment type="subcellular location">
    <subcellularLocation>
        <location evidence="1 12">Host nucleus</location>
    </subcellularLocation>
</comment>
<dbReference type="SUPFAM" id="SSF54957">
    <property type="entry name" value="Viral DNA-binding domain"/>
    <property type="match status" value="1"/>
</dbReference>
<dbReference type="GO" id="GO:0006260">
    <property type="term" value="P:DNA replication"/>
    <property type="evidence" value="ECO:0007669"/>
    <property type="project" value="UniProtKB-KW"/>
</dbReference>
<feature type="domain" description="Papillomavirus E2 C-terminal" evidence="15">
    <location>
        <begin position="321"/>
        <end position="398"/>
    </location>
</feature>
<keyword evidence="9 12" id="KW-0238">DNA-binding</keyword>
<dbReference type="Gene3D" id="3.30.70.330">
    <property type="match status" value="1"/>
</dbReference>
<comment type="subunit">
    <text evidence="12">Binds DNA as homodimer. Interacts with protein E1; this interaction greatly increases E1 DNA-binding activity. Interacts with protein L1; this interaction enhances E2-dependent replication and transcription activation. Interacts with protein L2; this interaction inhibits E2 transcriptional activity but not DNA replication function E2. Interacts with protein E7; this interaction inhibits E7 oncogenic activity. Interacts with host TAF1; this interaction modulates E2-dependent transcriptional regulation. Interacts with host BRD4; this interaction mediates E2 transcriptional activation function. Additionally, the interaction with host BRD4 on mitotic chromosomes mediates tethering of the viral genome. Interacts with host TOPBP1; this interaction is required for optimal viral DNA replication.</text>
</comment>
<organism evidence="16">
    <name type="scientific">Human papillomavirus</name>
    <dbReference type="NCBI Taxonomy" id="10566"/>
    <lineage>
        <taxon>Viruses</taxon>
        <taxon>Monodnaviria</taxon>
        <taxon>Shotokuvirae</taxon>
        <taxon>Cossaviricota</taxon>
        <taxon>Papovaviricetes</taxon>
        <taxon>Zurhausenvirales</taxon>
        <taxon>Papillomaviridae</taxon>
    </lineage>
</organism>
<protein>
    <recommendedName>
        <fullName evidence="12">Regulatory protein E2</fullName>
    </recommendedName>
</protein>
<keyword evidence="3 12" id="KW-0678">Repressor</keyword>
<comment type="similarity">
    <text evidence="2">Belongs to the papillomaviridae E8^E2C protein family.</text>
</comment>
<feature type="compositionally biased region" description="Low complexity" evidence="13">
    <location>
        <begin position="200"/>
        <end position="223"/>
    </location>
</feature>
<dbReference type="GO" id="GO:0039693">
    <property type="term" value="P:viral DNA genome replication"/>
    <property type="evidence" value="ECO:0007669"/>
    <property type="project" value="UniProtKB-UniRule"/>
</dbReference>
<dbReference type="Gene3D" id="2.170.200.10">
    <property type="entry name" value="Papillomavirus E2 early protein domain"/>
    <property type="match status" value="1"/>
</dbReference>
<evidence type="ECO:0000313" key="16">
    <source>
        <dbReference type="EMBL" id="AYA94442.1"/>
    </source>
</evidence>
<evidence type="ECO:0000256" key="11">
    <source>
        <dbReference type="ARBA" id="ARBA00023163"/>
    </source>
</evidence>
<evidence type="ECO:0000256" key="5">
    <source>
        <dbReference type="ARBA" id="ARBA00022553"/>
    </source>
</evidence>
<evidence type="ECO:0000259" key="14">
    <source>
        <dbReference type="Pfam" id="PF00508"/>
    </source>
</evidence>
<dbReference type="GO" id="GO:0006275">
    <property type="term" value="P:regulation of DNA replication"/>
    <property type="evidence" value="ECO:0007669"/>
    <property type="project" value="UniProtKB-UniRule"/>
</dbReference>
<evidence type="ECO:0000259" key="15">
    <source>
        <dbReference type="Pfam" id="PF00511"/>
    </source>
</evidence>
<feature type="compositionally biased region" description="Gly residues" evidence="13">
    <location>
        <begin position="276"/>
        <end position="285"/>
    </location>
</feature>
<comment type="function">
    <text evidence="12">Plays a role in the initiation of viral DNA replication. A dimer of E2 interacts with a dimer of E1 in order to improve specificity of E1 DNA binding activity. Once the complex recognizes and binds DNA at specific sites, the E2 dimer is removed from DNA. E2 also regulates viral transcription through binding to the E2RE response element (5'-ACCNNNNNNGGT-3') present in multiple copies in the regulatory regions of the viral genome. Activates or represses transcription depending on E2RE's position with regards to proximal promoter elements including the TATA-box. Repression occurs by sterically hindering the assembly of the transcription initiation complex.</text>
</comment>
<evidence type="ECO:0000256" key="7">
    <source>
        <dbReference type="ARBA" id="ARBA00022705"/>
    </source>
</evidence>
<name>A0A385PR86_9PAPI</name>
<dbReference type="GO" id="GO:0003677">
    <property type="term" value="F:DNA binding"/>
    <property type="evidence" value="ECO:0007669"/>
    <property type="project" value="UniProtKB-UniRule"/>
</dbReference>
<dbReference type="Pfam" id="PF00508">
    <property type="entry name" value="PPV_E2_N"/>
    <property type="match status" value="1"/>
</dbReference>
<keyword evidence="6 12" id="KW-1048">Host nucleus</keyword>
<evidence type="ECO:0000256" key="3">
    <source>
        <dbReference type="ARBA" id="ARBA00022491"/>
    </source>
</evidence>
<proteinExistence type="inferred from homology"/>
<evidence type="ECO:0000256" key="1">
    <source>
        <dbReference type="ARBA" id="ARBA00004147"/>
    </source>
</evidence>
<comment type="similarity">
    <text evidence="12">Belongs to the papillomaviridae E2 protein family.</text>
</comment>
<feature type="region of interest" description="Disordered" evidence="13">
    <location>
        <begin position="200"/>
        <end position="313"/>
    </location>
</feature>
<evidence type="ECO:0000256" key="2">
    <source>
        <dbReference type="ARBA" id="ARBA00007794"/>
    </source>
</evidence>
<dbReference type="InterPro" id="IPR042503">
    <property type="entry name" value="Regulatory_protein_E2_N_1"/>
</dbReference>
<feature type="region of interest" description="DNA-binding domain" evidence="12">
    <location>
        <begin position="319"/>
        <end position="402"/>
    </location>
</feature>
<dbReference type="GO" id="GO:0042025">
    <property type="term" value="C:host cell nucleus"/>
    <property type="evidence" value="ECO:0007669"/>
    <property type="project" value="UniProtKB-SubCell"/>
</dbReference>
<keyword evidence="5 12" id="KW-0597">Phosphoprotein</keyword>
<evidence type="ECO:0000256" key="6">
    <source>
        <dbReference type="ARBA" id="ARBA00022562"/>
    </source>
</evidence>
<dbReference type="InterPro" id="IPR000427">
    <property type="entry name" value="Papillomavirus_E2_C"/>
</dbReference>
<keyword evidence="8 12" id="KW-0805">Transcription regulation</keyword>
<sequence>MEWLTEKYNAVQEVLLDLIEQGAKDLDSQIKYWNHVRQENVYMYYAKKEGLTHLGLQPLPVTAVSEYKAKQAIHIVLLLQSLKKSRFASENWTLQDTNAELLNTVPKDCFKKQPYTVEVWFDNDRNNSFPYINWDFIYYQDNMEQWQKVPGLVDYNGLYYDEIGGDRVYFALFDTDAQKYGHTGKWTVLFKQQTLVTPISSSSSFSANSGKTSSDVSTTTEVSIPSSQSPRRLQKPEVGSSTGEETTVRRRRGREQRESTPEDYPSTSTKRRRRGGAGGGGGRAGSGSPPSPDEVGSRHRSVPRTHLSRLGRLTEEARDPPIIIITGPANVLKCWRYRKQNQNSALFLCFSTVFTWVGGVNDNAEKARMLVAFRDTHERDQFLKYVQLPKQSTYALGSLDRL</sequence>
<feature type="compositionally biased region" description="Basic residues" evidence="13">
    <location>
        <begin position="298"/>
        <end position="309"/>
    </location>
</feature>
<evidence type="ECO:0000256" key="13">
    <source>
        <dbReference type="SAM" id="MobiDB-lite"/>
    </source>
</evidence>
<keyword evidence="7 12" id="KW-0235">DNA replication</keyword>
<dbReference type="InterPro" id="IPR001866">
    <property type="entry name" value="PPV_E2_N"/>
</dbReference>
<evidence type="ECO:0000256" key="8">
    <source>
        <dbReference type="ARBA" id="ARBA00023015"/>
    </source>
</evidence>
<dbReference type="InterPro" id="IPR042504">
    <property type="entry name" value="Regulatory_protein_E2_N_2"/>
</dbReference>
<evidence type="ECO:0000256" key="10">
    <source>
        <dbReference type="ARBA" id="ARBA00023159"/>
    </source>
</evidence>
<dbReference type="InterPro" id="IPR033668">
    <property type="entry name" value="Reg_prot_E2"/>
</dbReference>
<dbReference type="SUPFAM" id="SSF51332">
    <property type="entry name" value="E2 regulatory, transactivation domain"/>
    <property type="match status" value="1"/>
</dbReference>
<gene>
    <name evidence="12" type="primary">E2</name>
</gene>
<dbReference type="InterPro" id="IPR036050">
    <property type="entry name" value="Regulatory_protein_E2_N"/>
</dbReference>
<dbReference type="GO" id="GO:0006351">
    <property type="term" value="P:DNA-templated transcription"/>
    <property type="evidence" value="ECO:0007669"/>
    <property type="project" value="UniProtKB-UniRule"/>
</dbReference>
<keyword evidence="10 12" id="KW-0010">Activator</keyword>
<evidence type="ECO:0000256" key="4">
    <source>
        <dbReference type="ARBA" id="ARBA00022518"/>
    </source>
</evidence>
<dbReference type="Pfam" id="PF00511">
    <property type="entry name" value="PPV_E2_C"/>
    <property type="match status" value="1"/>
</dbReference>
<evidence type="ECO:0000256" key="12">
    <source>
        <dbReference type="HAMAP-Rule" id="MF_04001"/>
    </source>
</evidence>
<dbReference type="InterPro" id="IPR035975">
    <property type="entry name" value="E2/EBNA1_C_sf"/>
</dbReference>
<reference evidence="16" key="1">
    <citation type="journal article" date="2018" name="Nat. Med.">
        <title>Expanded skin virome in DOCK8-deficient patients.</title>
        <authorList>
            <consortium name="NISC Comparative Sequencing Program"/>
            <person name="Tirosh O."/>
            <person name="Conlan S."/>
            <person name="Deming C."/>
            <person name="Lee-Lin S.Q."/>
            <person name="Huang X."/>
            <person name="Su H.C."/>
            <person name="Freeman A.F."/>
            <person name="Segre J.A."/>
            <person name="Kong H.H."/>
        </authorList>
    </citation>
    <scope>NUCLEOTIDE SEQUENCE</scope>
    <source>
        <strain evidence="16">HPV-mSK_189</strain>
    </source>
</reference>
<dbReference type="EMBL" id="MH777331">
    <property type="protein sequence ID" value="AYA94442.1"/>
    <property type="molecule type" value="Genomic_DNA"/>
</dbReference>
<evidence type="ECO:0000256" key="9">
    <source>
        <dbReference type="ARBA" id="ARBA00023125"/>
    </source>
</evidence>
<dbReference type="GO" id="GO:0003700">
    <property type="term" value="F:DNA-binding transcription factor activity"/>
    <property type="evidence" value="ECO:0007669"/>
    <property type="project" value="UniProtKB-UniRule"/>
</dbReference>
<dbReference type="HAMAP" id="MF_04001">
    <property type="entry name" value="PPV_E2"/>
    <property type="match status" value="1"/>
</dbReference>
<comment type="PTM">
    <text evidence="12">Phosphorylated.</text>
</comment>
<keyword evidence="11 12" id="KW-0804">Transcription</keyword>